<comment type="caution">
    <text evidence="2">The sequence shown here is derived from an EMBL/GenBank/DDBJ whole genome shotgun (WGS) entry which is preliminary data.</text>
</comment>
<gene>
    <name evidence="2" type="ORF">Pcinc_015960</name>
</gene>
<sequence>MNRRTSRDRQTDRQTTKERYLATTTSAPSTDHQQGHLHLTAARLETNLVLKTYYHHVVYSTRTQLVTNVGQAKEQPYYCSYRYIDNFLSTFVY</sequence>
<name>A0AAE1FTS4_PETCI</name>
<evidence type="ECO:0000313" key="2">
    <source>
        <dbReference type="EMBL" id="KAK3879466.1"/>
    </source>
</evidence>
<feature type="compositionally biased region" description="Basic and acidic residues" evidence="1">
    <location>
        <begin position="1"/>
        <end position="20"/>
    </location>
</feature>
<dbReference type="AlphaFoldDB" id="A0AAE1FTS4"/>
<protein>
    <submittedName>
        <fullName evidence="2">Uncharacterized protein</fullName>
    </submittedName>
</protein>
<organism evidence="2 3">
    <name type="scientific">Petrolisthes cinctipes</name>
    <name type="common">Flat porcelain crab</name>
    <dbReference type="NCBI Taxonomy" id="88211"/>
    <lineage>
        <taxon>Eukaryota</taxon>
        <taxon>Metazoa</taxon>
        <taxon>Ecdysozoa</taxon>
        <taxon>Arthropoda</taxon>
        <taxon>Crustacea</taxon>
        <taxon>Multicrustacea</taxon>
        <taxon>Malacostraca</taxon>
        <taxon>Eumalacostraca</taxon>
        <taxon>Eucarida</taxon>
        <taxon>Decapoda</taxon>
        <taxon>Pleocyemata</taxon>
        <taxon>Anomura</taxon>
        <taxon>Galatheoidea</taxon>
        <taxon>Porcellanidae</taxon>
        <taxon>Petrolisthes</taxon>
    </lineage>
</organism>
<dbReference type="Proteomes" id="UP001286313">
    <property type="component" value="Unassembled WGS sequence"/>
</dbReference>
<evidence type="ECO:0000256" key="1">
    <source>
        <dbReference type="SAM" id="MobiDB-lite"/>
    </source>
</evidence>
<accession>A0AAE1FTS4</accession>
<proteinExistence type="predicted"/>
<dbReference type="EMBL" id="JAWQEG010001437">
    <property type="protein sequence ID" value="KAK3879466.1"/>
    <property type="molecule type" value="Genomic_DNA"/>
</dbReference>
<feature type="compositionally biased region" description="Polar residues" evidence="1">
    <location>
        <begin position="22"/>
        <end position="32"/>
    </location>
</feature>
<feature type="region of interest" description="Disordered" evidence="1">
    <location>
        <begin position="1"/>
        <end position="35"/>
    </location>
</feature>
<evidence type="ECO:0000313" key="3">
    <source>
        <dbReference type="Proteomes" id="UP001286313"/>
    </source>
</evidence>
<reference evidence="2" key="1">
    <citation type="submission" date="2023-10" db="EMBL/GenBank/DDBJ databases">
        <title>Genome assemblies of two species of porcelain crab, Petrolisthes cinctipes and Petrolisthes manimaculis (Anomura: Porcellanidae).</title>
        <authorList>
            <person name="Angst P."/>
        </authorList>
    </citation>
    <scope>NUCLEOTIDE SEQUENCE</scope>
    <source>
        <strain evidence="2">PB745_01</strain>
        <tissue evidence="2">Gill</tissue>
    </source>
</reference>
<keyword evidence="3" id="KW-1185">Reference proteome</keyword>